<dbReference type="GO" id="GO:0030255">
    <property type="term" value="P:protein secretion by the type IV secretion system"/>
    <property type="evidence" value="ECO:0007669"/>
    <property type="project" value="InterPro"/>
</dbReference>
<sequence length="783" mass="81394">MTHQHVRRRGWRRLLMTFLMLTGLVVLPLTGAQANPLCPGEPAPLPESAGSGSDGLLVPPQSQSSIEGSTDGLPPDASMYGQYGTAGQQWHMITESCVDGISNGAQATLANTAWDLSKTINQSTITVYQAATSDGLLASFNELVENVVVTLREGIWRPLIPTVVILGALWLGWYGLIRKRMTLTIESSIWMIAATALGLWILVNPAQIMGMASGLVNSGSQLVTSTIGQVPYGGGSGTCPSGAEPPERADWETEADFQVRRNADMLWSSLVCQPWLAGQFGNSDVGEVAASFHATDLIAAQGISRIEQQQIADAEIDANEIVAEKQEAYEAIAADVQEFYPSVYPLFSGDDQGSRLGVATLALFASVFAGGLILAGSVALIVLKIAFLLLFLLAPIFLLIGIHPGYGRMVLLRWVELMIGFLLKQIFVVLLISLLVMCYGMVMSTSLGWGLQMILLALFTVALFVYRKPFAYLFSSVNANTFTSRIVSDAAQSQALSRSAVVLPPVANLKAQAWGLRRGPQIAGVAAGVPAGGGVPNGGVDTGVGDEVPADGGPVRADGARARGTAGYGRVRDNAAPPLNVTRSAPAGGGGGGGGTRPAGPARSGDQAPSLSGSGAASGSIPPRPSGGYTGTGDSGWASVFGTGSGGRGGSERRDGGGGGGSVFGGSAPAAGSGRAASSERPEPSTGQGIFGGRADTPARGNPNARASRWGSPRERRERPAPQRPARPAPSGESRGRGDGDGGWLTGSGKRKDNAPITPFWGESSSSTTRDRKRDVPFWLNDD</sequence>
<evidence type="ECO:0000313" key="6">
    <source>
        <dbReference type="EMBL" id="NKY99934.1"/>
    </source>
</evidence>
<feature type="region of interest" description="Disordered" evidence="4">
    <location>
        <begin position="535"/>
        <end position="783"/>
    </location>
</feature>
<protein>
    <submittedName>
        <fullName evidence="6">Conjugal transfer protein TrbL</fullName>
    </submittedName>
</protein>
<dbReference type="EMBL" id="JAAXPG010000019">
    <property type="protein sequence ID" value="NKY99934.1"/>
    <property type="molecule type" value="Genomic_DNA"/>
</dbReference>
<evidence type="ECO:0000256" key="4">
    <source>
        <dbReference type="SAM" id="MobiDB-lite"/>
    </source>
</evidence>
<dbReference type="Proteomes" id="UP000553209">
    <property type="component" value="Unassembled WGS sequence"/>
</dbReference>
<feature type="compositionally biased region" description="Low complexity" evidence="4">
    <location>
        <begin position="598"/>
        <end position="621"/>
    </location>
</feature>
<proteinExistence type="predicted"/>
<evidence type="ECO:0000313" key="7">
    <source>
        <dbReference type="Proteomes" id="UP000553209"/>
    </source>
</evidence>
<keyword evidence="2 5" id="KW-1133">Transmembrane helix</keyword>
<organism evidence="6 7">
    <name type="scientific">Nocardiopsis alborubida</name>
    <dbReference type="NCBI Taxonomy" id="146802"/>
    <lineage>
        <taxon>Bacteria</taxon>
        <taxon>Bacillati</taxon>
        <taxon>Actinomycetota</taxon>
        <taxon>Actinomycetes</taxon>
        <taxon>Streptosporangiales</taxon>
        <taxon>Nocardiopsidaceae</taxon>
        <taxon>Nocardiopsis</taxon>
    </lineage>
</organism>
<comment type="caution">
    <text evidence="6">The sequence shown here is derived from an EMBL/GenBank/DDBJ whole genome shotgun (WGS) entry which is preliminary data.</text>
</comment>
<dbReference type="InterPro" id="IPR007688">
    <property type="entry name" value="Conjugal_tfr_TrbL/VirB6"/>
</dbReference>
<keyword evidence="1 5" id="KW-0812">Transmembrane</keyword>
<dbReference type="RefSeq" id="WP_061078258.1">
    <property type="nucleotide sequence ID" value="NZ_JAAXPG010000019.1"/>
</dbReference>
<keyword evidence="3 5" id="KW-0472">Membrane</keyword>
<keyword evidence="7" id="KW-1185">Reference proteome</keyword>
<evidence type="ECO:0000256" key="3">
    <source>
        <dbReference type="ARBA" id="ARBA00023136"/>
    </source>
</evidence>
<accession>A0A7X6MG83</accession>
<feature type="transmembrane region" description="Helical" evidence="5">
    <location>
        <begin position="155"/>
        <end position="177"/>
    </location>
</feature>
<feature type="region of interest" description="Disordered" evidence="4">
    <location>
        <begin position="38"/>
        <end position="73"/>
    </location>
</feature>
<evidence type="ECO:0000256" key="2">
    <source>
        <dbReference type="ARBA" id="ARBA00022989"/>
    </source>
</evidence>
<feature type="transmembrane region" description="Helical" evidence="5">
    <location>
        <begin position="381"/>
        <end position="402"/>
    </location>
</feature>
<dbReference type="AlphaFoldDB" id="A0A7X6MG83"/>
<feature type="transmembrane region" description="Helical" evidence="5">
    <location>
        <begin position="448"/>
        <end position="466"/>
    </location>
</feature>
<feature type="compositionally biased region" description="Basic and acidic residues" evidence="4">
    <location>
        <begin position="712"/>
        <end position="721"/>
    </location>
</feature>
<reference evidence="6 7" key="1">
    <citation type="submission" date="2020-04" db="EMBL/GenBank/DDBJ databases">
        <title>MicrobeNet Type strains.</title>
        <authorList>
            <person name="Nicholson A.C."/>
        </authorList>
    </citation>
    <scope>NUCLEOTIDE SEQUENCE [LARGE SCALE GENOMIC DNA]</scope>
    <source>
        <strain evidence="6 7">ATCC 23612</strain>
    </source>
</reference>
<name>A0A7X6MG83_9ACTN</name>
<gene>
    <name evidence="6" type="ORF">HGB44_20005</name>
</gene>
<evidence type="ECO:0000256" key="5">
    <source>
        <dbReference type="SAM" id="Phobius"/>
    </source>
</evidence>
<feature type="transmembrane region" description="Helical" evidence="5">
    <location>
        <begin position="356"/>
        <end position="375"/>
    </location>
</feature>
<feature type="compositionally biased region" description="Gly residues" evidence="4">
    <location>
        <begin position="587"/>
        <end position="597"/>
    </location>
</feature>
<evidence type="ECO:0000256" key="1">
    <source>
        <dbReference type="ARBA" id="ARBA00022692"/>
    </source>
</evidence>
<dbReference type="Pfam" id="PF04610">
    <property type="entry name" value="TrbL"/>
    <property type="match status" value="1"/>
</dbReference>
<feature type="compositionally biased region" description="Low complexity" evidence="4">
    <location>
        <begin position="665"/>
        <end position="677"/>
    </location>
</feature>
<feature type="transmembrane region" description="Helical" evidence="5">
    <location>
        <begin position="414"/>
        <end position="442"/>
    </location>
</feature>